<evidence type="ECO:0000313" key="1">
    <source>
        <dbReference type="EMBL" id="KAF6842870.1"/>
    </source>
</evidence>
<reference evidence="1" key="1">
    <citation type="journal article" date="2020" name="Phytopathology">
        <title>Genome Sequence Resources of Colletotrichum truncatum, C. plurivorum, C. musicola, and C. sojae: Four Species Pathogenic to Soybean (Glycine max).</title>
        <authorList>
            <person name="Rogerio F."/>
            <person name="Boufleur T.R."/>
            <person name="Ciampi-Guillardi M."/>
            <person name="Sukno S.A."/>
            <person name="Thon M.R."/>
            <person name="Massola Junior N.S."/>
            <person name="Baroncelli R."/>
        </authorList>
    </citation>
    <scope>NUCLEOTIDE SEQUENCE</scope>
    <source>
        <strain evidence="1">LFN0074</strain>
    </source>
</reference>
<name>A0A8H6NUT8_9PEZI</name>
<comment type="caution">
    <text evidence="1">The sequence shown here is derived from an EMBL/GenBank/DDBJ whole genome shotgun (WGS) entry which is preliminary data.</text>
</comment>
<accession>A0A8H6NUT8</accession>
<protein>
    <submittedName>
        <fullName evidence="1">Uncharacterized protein</fullName>
    </submittedName>
</protein>
<gene>
    <name evidence="1" type="ORF">CMUS01_02672</name>
</gene>
<proteinExistence type="predicted"/>
<dbReference type="Proteomes" id="UP000639643">
    <property type="component" value="Unassembled WGS sequence"/>
</dbReference>
<dbReference type="AlphaFoldDB" id="A0A8H6NUT8"/>
<evidence type="ECO:0000313" key="2">
    <source>
        <dbReference type="Proteomes" id="UP000639643"/>
    </source>
</evidence>
<sequence>MGNSNEMKPNREKAIAAIKELMKPSLDPAYDSTGVSLAQLETYDKVVLPLVHPSDLPLDTSQVADPPTCLRPWDEGKSRCKC</sequence>
<keyword evidence="2" id="KW-1185">Reference proteome</keyword>
<dbReference type="EMBL" id="WIGM01000057">
    <property type="protein sequence ID" value="KAF6842870.1"/>
    <property type="molecule type" value="Genomic_DNA"/>
</dbReference>
<organism evidence="1 2">
    <name type="scientific">Colletotrichum musicola</name>
    <dbReference type="NCBI Taxonomy" id="2175873"/>
    <lineage>
        <taxon>Eukaryota</taxon>
        <taxon>Fungi</taxon>
        <taxon>Dikarya</taxon>
        <taxon>Ascomycota</taxon>
        <taxon>Pezizomycotina</taxon>
        <taxon>Sordariomycetes</taxon>
        <taxon>Hypocreomycetidae</taxon>
        <taxon>Glomerellales</taxon>
        <taxon>Glomerellaceae</taxon>
        <taxon>Colletotrichum</taxon>
        <taxon>Colletotrichum orchidearum species complex</taxon>
    </lineage>
</organism>